<dbReference type="Proteomes" id="UP001461498">
    <property type="component" value="Unassembled WGS sequence"/>
</dbReference>
<proteinExistence type="inferred from homology"/>
<dbReference type="SUPFAM" id="SSF50353">
    <property type="entry name" value="Cytokine"/>
    <property type="match status" value="1"/>
</dbReference>
<evidence type="ECO:0000256" key="2">
    <source>
        <dbReference type="SAM" id="Phobius"/>
    </source>
</evidence>
<name>A0AAW1CDV7_9HEMI</name>
<keyword evidence="2" id="KW-0812">Transmembrane</keyword>
<accession>A0AAW1CDV7</accession>
<dbReference type="Gene3D" id="2.80.10.50">
    <property type="match status" value="1"/>
</dbReference>
<evidence type="ECO:0000313" key="3">
    <source>
        <dbReference type="EMBL" id="KAK9496461.1"/>
    </source>
</evidence>
<dbReference type="Pfam" id="PF00167">
    <property type="entry name" value="FGF"/>
    <property type="match status" value="1"/>
</dbReference>
<gene>
    <name evidence="3" type="ORF">O3M35_013251</name>
</gene>
<keyword evidence="2" id="KW-1133">Transmembrane helix</keyword>
<reference evidence="3 4" key="1">
    <citation type="submission" date="2022-12" db="EMBL/GenBank/DDBJ databases">
        <title>Chromosome-level genome assembly of true bugs.</title>
        <authorList>
            <person name="Ma L."/>
            <person name="Li H."/>
        </authorList>
    </citation>
    <scope>NUCLEOTIDE SEQUENCE [LARGE SCALE GENOMIC DNA]</scope>
    <source>
        <strain evidence="3">Lab_2022b</strain>
    </source>
</reference>
<keyword evidence="2" id="KW-0472">Membrane</keyword>
<dbReference type="InterPro" id="IPR002209">
    <property type="entry name" value="Fibroblast_GF_fam"/>
</dbReference>
<evidence type="ECO:0000256" key="1">
    <source>
        <dbReference type="ARBA" id="ARBA00007936"/>
    </source>
</evidence>
<dbReference type="AlphaFoldDB" id="A0AAW1CDV7"/>
<feature type="transmembrane region" description="Helical" evidence="2">
    <location>
        <begin position="38"/>
        <end position="58"/>
    </location>
</feature>
<dbReference type="InterPro" id="IPR008996">
    <property type="entry name" value="IL1/FGF"/>
</dbReference>
<organism evidence="3 4">
    <name type="scientific">Rhynocoris fuscipes</name>
    <dbReference type="NCBI Taxonomy" id="488301"/>
    <lineage>
        <taxon>Eukaryota</taxon>
        <taxon>Metazoa</taxon>
        <taxon>Ecdysozoa</taxon>
        <taxon>Arthropoda</taxon>
        <taxon>Hexapoda</taxon>
        <taxon>Insecta</taxon>
        <taxon>Pterygota</taxon>
        <taxon>Neoptera</taxon>
        <taxon>Paraneoptera</taxon>
        <taxon>Hemiptera</taxon>
        <taxon>Heteroptera</taxon>
        <taxon>Panheteroptera</taxon>
        <taxon>Cimicomorpha</taxon>
        <taxon>Reduviidae</taxon>
        <taxon>Harpactorinae</taxon>
        <taxon>Harpactorini</taxon>
        <taxon>Rhynocoris</taxon>
    </lineage>
</organism>
<dbReference type="GO" id="GO:0008083">
    <property type="term" value="F:growth factor activity"/>
    <property type="evidence" value="ECO:0007669"/>
    <property type="project" value="InterPro"/>
</dbReference>
<keyword evidence="4" id="KW-1185">Reference proteome</keyword>
<dbReference type="EMBL" id="JAPXFL010000080">
    <property type="protein sequence ID" value="KAK9496461.1"/>
    <property type="molecule type" value="Genomic_DNA"/>
</dbReference>
<comment type="caution">
    <text evidence="3">The sequence shown here is derived from an EMBL/GenBank/DDBJ whole genome shotgun (WGS) entry which is preliminary data.</text>
</comment>
<comment type="similarity">
    <text evidence="1">Belongs to the heparin-binding growth factors family.</text>
</comment>
<evidence type="ECO:0000313" key="4">
    <source>
        <dbReference type="Proteomes" id="UP001461498"/>
    </source>
</evidence>
<sequence length="60" mass="6733">MLQRSSVSMGKVKIQGVTTCMYLCMDICGIPYASVSLLLYFVINSFFLIFIIIINIIIPP</sequence>
<protein>
    <submittedName>
        <fullName evidence="3">Uncharacterized protein</fullName>
    </submittedName>
</protein>